<gene>
    <name evidence="2" type="ORF">SAMN04488065_1301</name>
</gene>
<feature type="region of interest" description="Disordered" evidence="1">
    <location>
        <begin position="185"/>
        <end position="207"/>
    </location>
</feature>
<dbReference type="AlphaFoldDB" id="A0A1H3X405"/>
<dbReference type="RefSeq" id="WP_092633053.1">
    <property type="nucleotide sequence ID" value="NZ_FNQT01000001.1"/>
</dbReference>
<dbReference type="EMBL" id="FNQT01000001">
    <property type="protein sequence ID" value="SDZ93354.1"/>
    <property type="molecule type" value="Genomic_DNA"/>
</dbReference>
<dbReference type="STRING" id="555874.SAMN04488065_1301"/>
<dbReference type="Proteomes" id="UP000236755">
    <property type="component" value="Unassembled WGS sequence"/>
</dbReference>
<evidence type="ECO:0000313" key="2">
    <source>
        <dbReference type="EMBL" id="SDZ93354.1"/>
    </source>
</evidence>
<organism evidence="2 3">
    <name type="scientific">Haloplanus vescus</name>
    <dbReference type="NCBI Taxonomy" id="555874"/>
    <lineage>
        <taxon>Archaea</taxon>
        <taxon>Methanobacteriati</taxon>
        <taxon>Methanobacteriota</taxon>
        <taxon>Stenosarchaea group</taxon>
        <taxon>Halobacteria</taxon>
        <taxon>Halobacteriales</taxon>
        <taxon>Haloferacaceae</taxon>
        <taxon>Haloplanus</taxon>
    </lineage>
</organism>
<feature type="compositionally biased region" description="Low complexity" evidence="1">
    <location>
        <begin position="22"/>
        <end position="60"/>
    </location>
</feature>
<dbReference type="PROSITE" id="PS51257">
    <property type="entry name" value="PROKAR_LIPOPROTEIN"/>
    <property type="match status" value="1"/>
</dbReference>
<protein>
    <submittedName>
        <fullName evidence="2">Uncharacterized protein</fullName>
    </submittedName>
</protein>
<sequence>MDRRTFLVALTPLAAGCFGGQPSEPTPTATSTATETPEPTATETPEPTSTPTPEASPEAAQHIDEAQDRFTEAVYVFTGGVSDDLLSVTAGTESFQARDVLLRLDRVQQSIHAAEAAATTDEQRATVDNLDTMQRFLTHATDAQSWLIDGHDALTAAYNRLDEFELDDAANELDDVEAAVDEVSTPTTTIEEELNPESASVTDAVSSDEYEQKVTQLSEETSVLSDLNSAASDIHEGSSLISDARDQLDDDRTDDAASTANQAFDLLRDVEYQLDRQLSDLSDAADAFEDIGDDLLSLASNRANEAETIYEQNA</sequence>
<name>A0A1H3X405_9EURY</name>
<dbReference type="OrthoDB" id="308071at2157"/>
<evidence type="ECO:0000256" key="1">
    <source>
        <dbReference type="SAM" id="MobiDB-lite"/>
    </source>
</evidence>
<proteinExistence type="predicted"/>
<accession>A0A1H3X405</accession>
<reference evidence="2 3" key="1">
    <citation type="submission" date="2016-10" db="EMBL/GenBank/DDBJ databases">
        <authorList>
            <person name="de Groot N.N."/>
        </authorList>
    </citation>
    <scope>NUCLEOTIDE SEQUENCE [LARGE SCALE GENOMIC DNA]</scope>
    <source>
        <strain evidence="2 3">CGMCC 1.8712</strain>
    </source>
</reference>
<evidence type="ECO:0000313" key="3">
    <source>
        <dbReference type="Proteomes" id="UP000236755"/>
    </source>
</evidence>
<keyword evidence="3" id="KW-1185">Reference proteome</keyword>
<feature type="region of interest" description="Disordered" evidence="1">
    <location>
        <begin position="14"/>
        <end position="61"/>
    </location>
</feature>